<organism evidence="1 2">
    <name type="scientific">Qipengyuania polymorpha</name>
    <dbReference type="NCBI Taxonomy" id="2867234"/>
    <lineage>
        <taxon>Bacteria</taxon>
        <taxon>Pseudomonadati</taxon>
        <taxon>Pseudomonadota</taxon>
        <taxon>Alphaproteobacteria</taxon>
        <taxon>Sphingomonadales</taxon>
        <taxon>Erythrobacteraceae</taxon>
        <taxon>Qipengyuania</taxon>
    </lineage>
</organism>
<protein>
    <submittedName>
        <fullName evidence="1">Glycosyltransferase</fullName>
    </submittedName>
</protein>
<dbReference type="Proteomes" id="UP000783253">
    <property type="component" value="Unassembled WGS sequence"/>
</dbReference>
<gene>
    <name evidence="1" type="ORF">K3152_07895</name>
</gene>
<accession>A0ABS7IX84</accession>
<evidence type="ECO:0000313" key="2">
    <source>
        <dbReference type="Proteomes" id="UP000783253"/>
    </source>
</evidence>
<dbReference type="EMBL" id="JAIGNK010000002">
    <property type="protein sequence ID" value="MBX7458165.1"/>
    <property type="molecule type" value="Genomic_DNA"/>
</dbReference>
<dbReference type="RefSeq" id="WP_221573543.1">
    <property type="nucleotide sequence ID" value="NZ_JAIGNK010000002.1"/>
</dbReference>
<reference evidence="1 2" key="1">
    <citation type="submission" date="2021-08" db="EMBL/GenBank/DDBJ databases">
        <title>Comparative Genomics Analysis of the Genus Qipengyuania Reveals Extensive Genetic Diversity and Metabolic Versatility, Including the Description of Fifteen Novel Species.</title>
        <authorList>
            <person name="Liu Y."/>
        </authorList>
    </citation>
    <scope>NUCLEOTIDE SEQUENCE [LARGE SCALE GENOMIC DNA]</scope>
    <source>
        <strain evidence="1 2">1NDH17</strain>
    </source>
</reference>
<keyword evidence="2" id="KW-1185">Reference proteome</keyword>
<dbReference type="SUPFAM" id="SSF53756">
    <property type="entry name" value="UDP-Glycosyltransferase/glycogen phosphorylase"/>
    <property type="match status" value="1"/>
</dbReference>
<name>A0ABS7IX84_9SPHN</name>
<evidence type="ECO:0000313" key="1">
    <source>
        <dbReference type="EMBL" id="MBX7458165.1"/>
    </source>
</evidence>
<comment type="caution">
    <text evidence="1">The sequence shown here is derived from an EMBL/GenBank/DDBJ whole genome shotgun (WGS) entry which is preliminary data.</text>
</comment>
<sequence length="349" mass="38444">MSDCTISAGERELETPAPVRFVHNDRFGAAEAIASEDFDALLGARPDILKSFAENGDLCWTVQTWCRLRDMGVGGIEIATEPAEGRINLAKSKTLSRAGADPSLFQVSIQADYPRVLWAQFHIQQNTDLLCEDGALQYLWPQAGIVPRDESREGVKRVGFLGKLDGNLAGTAEQWSKAMEARGLEFVVQPPERWNDYSDIDIAIGLRSFGNARHSRKPANKLLNSWIAGVPFVSGSDSAFAQVGTAGMDHLLAHNLEEAVSQIDRLRSDPGLYRDLVEAGHRRAKTFSVERLASQWVALLEGPISARHRQWEAHLPREKRRVRALGAAQAVVDTGKSVGRKLLGRKTEA</sequence>
<proteinExistence type="predicted"/>